<keyword evidence="3" id="KW-1185">Reference proteome</keyword>
<evidence type="ECO:0000256" key="1">
    <source>
        <dbReference type="SAM" id="SignalP"/>
    </source>
</evidence>
<evidence type="ECO:0000313" key="2">
    <source>
        <dbReference type="EMBL" id="SKC84317.1"/>
    </source>
</evidence>
<feature type="signal peptide" evidence="1">
    <location>
        <begin position="1"/>
        <end position="21"/>
    </location>
</feature>
<dbReference type="EMBL" id="FUZU01000003">
    <property type="protein sequence ID" value="SKC84317.1"/>
    <property type="molecule type" value="Genomic_DNA"/>
</dbReference>
<organism evidence="2 3">
    <name type="scientific">Ohtaekwangia koreensis</name>
    <dbReference type="NCBI Taxonomy" id="688867"/>
    <lineage>
        <taxon>Bacteria</taxon>
        <taxon>Pseudomonadati</taxon>
        <taxon>Bacteroidota</taxon>
        <taxon>Cytophagia</taxon>
        <taxon>Cytophagales</taxon>
        <taxon>Fulvivirgaceae</taxon>
        <taxon>Ohtaekwangia</taxon>
    </lineage>
</organism>
<dbReference type="Pfam" id="PF13573">
    <property type="entry name" value="SprB"/>
    <property type="match status" value="3"/>
</dbReference>
<dbReference type="InterPro" id="IPR025667">
    <property type="entry name" value="SprB_repeat"/>
</dbReference>
<gene>
    <name evidence="2" type="ORF">SAMN05660236_4746</name>
</gene>
<protein>
    <submittedName>
        <fullName evidence="2">Por secretion system C-terminal sorting domain-containing protein</fullName>
    </submittedName>
</protein>
<dbReference type="OrthoDB" id="7794186at2"/>
<feature type="chain" id="PRO_5012707730" evidence="1">
    <location>
        <begin position="22"/>
        <end position="1460"/>
    </location>
</feature>
<name>A0A1T5M7V6_9BACT</name>
<dbReference type="STRING" id="688867.SAMN05660236_4746"/>
<accession>A0A1T5M7V6</accession>
<proteinExistence type="predicted"/>
<reference evidence="2 3" key="1">
    <citation type="submission" date="2017-02" db="EMBL/GenBank/DDBJ databases">
        <authorList>
            <person name="Peterson S.W."/>
        </authorList>
    </citation>
    <scope>NUCLEOTIDE SEQUENCE [LARGE SCALE GENOMIC DNA]</scope>
    <source>
        <strain evidence="2 3">DSM 25262</strain>
    </source>
</reference>
<sequence length="1460" mass="155026">MKIKFYLLIFLMLGICTSSLAQGYEWIMKIRIVYKNPTCSFSEKIDIGHCVFNGKTTQIGLGEQGADVSGNEANVVIKGTGWSSIADKKIYIAIKATCSDVFSSTDLAIFNTACSSTTFKTTGTNPGGSTTTTIQFYPILKVDSTRTCDKITLNASSCSSTGSYKWELSDDNASWKTIGKITESITLTPAEIVSIGFSDPYSNKYVRVIDPGLSDRTLPALAFNLYAPSPSVSINGSTDVICKGDANGKVTLQISNTVSQVNQFYINGYHEDGGLMVEPTVSTGTYQITGLKAGKWSFQVVNNYVKDTYGACNTNVTYTVLEPTQVSVDFKTQFYNGYAIKCNGGSTGETTAIGSGGVGGYKDFSWSTGAITENISGIKAGTYTVTLKDANDCEAKNEVVLQEPVKLQVALSKATDYNSYPVSCWDKSDGAIKSTVSNGITTEGYTYRWSTGANTSSVSGLGVNAYSLAVTDANGCTASSSLALTAPPKIDFAINQLTTLTCPGDKTAILEAKPVAATIIGAVHYKWASGETTASVADIGAGTYSLIVSDDQGCSTNKSITLDEPVANTVSIVAQSNFNGSVIKCNGDTNGILAALVKDENNNTITAQNYSWTENETTLGESPTLSSVKDLGEGLYKVIITYRNQCKAEASYFLTDPDPVTVAVSQASNYNGQVISCYNMTDGKLHAIASGGTSTLDFTWNTGATGSLLSGVGAGSYTVDVKDVNGCTGSGSMALENPIQVQAQITDVSDYSGYGVSCFGSSDGTIASVSSGGTGIYTYMWSNGKTTAVIANLSAGDYTLVVSDNNGCKQSVAQTITTPTAIAFTIADQKNISCFDGNDGFVKLQASGGVQDYSYSKDNKATWQSENIFSLLKQGSYTIALRDGNGCEKTVASTLMQPAKINISFTDIQPAFCGNPAGTARAVVTGGVNGYTYSWQDSKANVIDVDATLSSARGGIYTLTVHDNNACPMTGSVGITSTDGAKSDYIATATKCFDSSDGSAAITITEGDGPFVIEWPDGQSNLQGMNLKKGLYDVLITDGHSCTVVQTVDIPAPNALALKVKSATIPTCNGVCDGQLTLEASGGVGNYRYEWNNKTGATQTQLCAAIYPVVLKDGNNCTLTQDIELKHPDPIEITVTKSTLATCRDGCDGSLEVAAIGGNGGYEYIWASGGNSNIKTNICPGSYTVAVADAKGCKGESTIILDNTPALPLDLGGGVTLCVGQTYTLNAGPDWSSIAWESNNGFTSQEQHVVIKDAGSYWIKAVSDKGCVAQDTFLLETSYDLLKASFMIPKEAVAGDTVVMIDISWPLPEKIEWNYPLEMTKLQDNGDVLYGEFRNAGTYEVSLATHLGECFDKVSKTIIILEEGEDPEGGRLGYEEYVKEFILHPNPNNGSFHVGIELSEETPITVSVWHAPTGLLIRQIQKSGDRLYQIYFDLRPLSSGTYILRLDYDKGKKYIRFVVN</sequence>
<dbReference type="Proteomes" id="UP000190961">
    <property type="component" value="Unassembled WGS sequence"/>
</dbReference>
<evidence type="ECO:0000313" key="3">
    <source>
        <dbReference type="Proteomes" id="UP000190961"/>
    </source>
</evidence>
<dbReference type="Gene3D" id="2.60.40.740">
    <property type="match status" value="1"/>
</dbReference>
<keyword evidence="1" id="KW-0732">Signal</keyword>
<dbReference type="RefSeq" id="WP_079689241.1">
    <property type="nucleotide sequence ID" value="NZ_FUZU01000003.1"/>
</dbReference>